<dbReference type="Gene3D" id="3.40.50.1000">
    <property type="entry name" value="HAD superfamily/HAD-like"/>
    <property type="match status" value="1"/>
</dbReference>
<dbReference type="GO" id="GO:0016791">
    <property type="term" value="F:phosphatase activity"/>
    <property type="evidence" value="ECO:0007669"/>
    <property type="project" value="TreeGrafter"/>
</dbReference>
<dbReference type="AlphaFoldDB" id="A0A4P8IHD6"/>
<dbReference type="NCBIfam" id="TIGR01484">
    <property type="entry name" value="HAD-SF-IIB"/>
    <property type="match status" value="1"/>
</dbReference>
<organism evidence="1 2">
    <name type="scientific">Anaerostipes rhamnosivorans</name>
    <dbReference type="NCBI Taxonomy" id="1229621"/>
    <lineage>
        <taxon>Bacteria</taxon>
        <taxon>Bacillati</taxon>
        <taxon>Bacillota</taxon>
        <taxon>Clostridia</taxon>
        <taxon>Lachnospirales</taxon>
        <taxon>Lachnospiraceae</taxon>
        <taxon>Anaerostipes</taxon>
    </lineage>
</organism>
<dbReference type="InterPro" id="IPR006379">
    <property type="entry name" value="HAD-SF_hydro_IIB"/>
</dbReference>
<dbReference type="NCBIfam" id="TIGR00099">
    <property type="entry name" value="Cof-subfamily"/>
    <property type="match status" value="1"/>
</dbReference>
<dbReference type="InterPro" id="IPR023214">
    <property type="entry name" value="HAD_sf"/>
</dbReference>
<dbReference type="Pfam" id="PF08282">
    <property type="entry name" value="Hydrolase_3"/>
    <property type="match status" value="1"/>
</dbReference>
<dbReference type="GO" id="GO:0000287">
    <property type="term" value="F:magnesium ion binding"/>
    <property type="evidence" value="ECO:0007669"/>
    <property type="project" value="TreeGrafter"/>
</dbReference>
<dbReference type="SFLD" id="SFLDS00003">
    <property type="entry name" value="Haloacid_Dehalogenase"/>
    <property type="match status" value="1"/>
</dbReference>
<evidence type="ECO:0000313" key="2">
    <source>
        <dbReference type="Proteomes" id="UP000298653"/>
    </source>
</evidence>
<dbReference type="Gene3D" id="3.30.1240.10">
    <property type="match status" value="1"/>
</dbReference>
<accession>A0A4P8IHD6</accession>
<name>A0A4P8IHD6_9FIRM</name>
<dbReference type="CDD" id="cd07516">
    <property type="entry name" value="HAD_Pase"/>
    <property type="match status" value="1"/>
</dbReference>
<dbReference type="RefSeq" id="WP_137329504.1">
    <property type="nucleotide sequence ID" value="NZ_CP040058.1"/>
</dbReference>
<dbReference type="SFLD" id="SFLDG01144">
    <property type="entry name" value="C2.B.4:_PGP_Like"/>
    <property type="match status" value="1"/>
</dbReference>
<evidence type="ECO:0000313" key="1">
    <source>
        <dbReference type="EMBL" id="QCP36245.1"/>
    </source>
</evidence>
<keyword evidence="1" id="KW-0378">Hydrolase</keyword>
<reference evidence="1 2" key="1">
    <citation type="submission" date="2019-05" db="EMBL/GenBank/DDBJ databases">
        <title>Complete genome sequencing of Anaerostipes rhamnosivorans.</title>
        <authorList>
            <person name="Bui T.P.N."/>
            <person name="de Vos W.M."/>
        </authorList>
    </citation>
    <scope>NUCLEOTIDE SEQUENCE [LARGE SCALE GENOMIC DNA]</scope>
    <source>
        <strain evidence="1 2">1y2</strain>
    </source>
</reference>
<dbReference type="GO" id="GO:0005829">
    <property type="term" value="C:cytosol"/>
    <property type="evidence" value="ECO:0007669"/>
    <property type="project" value="TreeGrafter"/>
</dbReference>
<sequence>MYQMVVTDLDGTLLNSKNQISDRNETAIRNLQRKGVMVAAATGRLDVMTKPYLKQLKVIDVVIGCDGAVTRDVSTGTRISGIPLAESICLQAFEVLKHHGLPYYVFSEDELVGDDPENERLVIHRKFNRRLDAEDRIPIRIVKDLEEYVKHAQVYKIVASHEDKRFLDDAAKELNMIEGLSAVRSGPRVLALKAEGVSKASALKQLVNELGIPLEKVAAFGDEVNDIDMLKAAGLGIAMGNADPEVKRYADCVTLSNDEDGVAVKIEELFGE</sequence>
<protein>
    <submittedName>
        <fullName evidence="1">Hydrolase (HAD superfamily)</fullName>
    </submittedName>
</protein>
<dbReference type="InterPro" id="IPR036412">
    <property type="entry name" value="HAD-like_sf"/>
</dbReference>
<proteinExistence type="predicted"/>
<dbReference type="SUPFAM" id="SSF56784">
    <property type="entry name" value="HAD-like"/>
    <property type="match status" value="1"/>
</dbReference>
<dbReference type="Proteomes" id="UP000298653">
    <property type="component" value="Chromosome"/>
</dbReference>
<keyword evidence="2" id="KW-1185">Reference proteome</keyword>
<dbReference type="PANTHER" id="PTHR10000">
    <property type="entry name" value="PHOSPHOSERINE PHOSPHATASE"/>
    <property type="match status" value="1"/>
</dbReference>
<dbReference type="InterPro" id="IPR000150">
    <property type="entry name" value="Cof"/>
</dbReference>
<dbReference type="KEGG" id="arf:AR1Y2_2791"/>
<dbReference type="PANTHER" id="PTHR10000:SF8">
    <property type="entry name" value="HAD SUPERFAMILY HYDROLASE-LIKE, TYPE 3"/>
    <property type="match status" value="1"/>
</dbReference>
<gene>
    <name evidence="1" type="ORF">AR1Y2_2791</name>
</gene>
<dbReference type="EMBL" id="CP040058">
    <property type="protein sequence ID" value="QCP36245.1"/>
    <property type="molecule type" value="Genomic_DNA"/>
</dbReference>
<dbReference type="OrthoDB" id="9781413at2"/>
<dbReference type="SFLD" id="SFLDG01140">
    <property type="entry name" value="C2.B:_Phosphomannomutase_and_P"/>
    <property type="match status" value="1"/>
</dbReference>